<dbReference type="OMA" id="GHDVVMC"/>
<dbReference type="PANTHER" id="PTHR22600">
    <property type="entry name" value="BETA-HEXOSAMINIDASE"/>
    <property type="match status" value="1"/>
</dbReference>
<evidence type="ECO:0000256" key="7">
    <source>
        <dbReference type="PIRNR" id="PIRNR001093"/>
    </source>
</evidence>
<dbReference type="AlphaFoldDB" id="A0A066VR16"/>
<dbReference type="Gene3D" id="3.20.20.80">
    <property type="entry name" value="Glycosidases"/>
    <property type="match status" value="1"/>
</dbReference>
<dbReference type="InterPro" id="IPR015883">
    <property type="entry name" value="Glyco_hydro_20_cat"/>
</dbReference>
<evidence type="ECO:0000256" key="1">
    <source>
        <dbReference type="ARBA" id="ARBA00001231"/>
    </source>
</evidence>
<dbReference type="EC" id="3.2.1.52" evidence="7"/>
<dbReference type="InterPro" id="IPR029019">
    <property type="entry name" value="HEX_eukaryotic_N"/>
</dbReference>
<dbReference type="Gene3D" id="3.30.379.10">
    <property type="entry name" value="Chitobiase/beta-hexosaminidase domain 2-like"/>
    <property type="match status" value="1"/>
</dbReference>
<evidence type="ECO:0000256" key="8">
    <source>
        <dbReference type="PIRSR" id="PIRSR001093-1"/>
    </source>
</evidence>
<evidence type="ECO:0000256" key="2">
    <source>
        <dbReference type="ARBA" id="ARBA00006285"/>
    </source>
</evidence>
<dbReference type="GO" id="GO:0016020">
    <property type="term" value="C:membrane"/>
    <property type="evidence" value="ECO:0007669"/>
    <property type="project" value="TreeGrafter"/>
</dbReference>
<feature type="domain" description="Glycoside hydrolase family 20 catalytic" evidence="9">
    <location>
        <begin position="204"/>
        <end position="535"/>
    </location>
</feature>
<dbReference type="HOGENOM" id="CLU_007082_0_2_1"/>
<dbReference type="RefSeq" id="XP_013242142.1">
    <property type="nucleotide sequence ID" value="XM_013386688.1"/>
</dbReference>
<sequence>MKFDQALYTAALYALCSLRGARALWPQPASMTNGSSALQLNVSNFQINLPSNAPLDLQQAAERSMAEMRLSSMQPLVVGRGAKNAAVVEQAPLLTSINVAIGSSSNRHRRKLSINQVALEPRATASIKSIYENMLTDIKEYDESYTLDIPADGTSATLSAATALGALRGLTTLQQLIWALPADGLGSMRYLWGAPFHIEDKPAFPYRGLLLDTSRNYFSIASLKHLVDTMTFVKMNQFHWHITDAQSWPLALDGDYAFLSQTGAYSPAEVYTKADIADFVQYAGKRGVNVNVEIDMPGHEYMGVSSMPGDLVACGNQLPWTAVANEPPSGQLRLGQNTTDKFVAGVIEQTAAIFPGKYFSTGGDEINLACYGKTKNSDIDESLLKPFLEKAHAKVADAGKIPMVWEEMAINFPATGKTLRNGTIVETWTNADNVKAVLQANPGVDLIHAPSTYFYLDCGRGVGLTGSPSPSWCTYVNAWDMYAFDPLNGTQGVQDGPKRVLGGEAALWTETVFEGNLDTLIWPRTGAVAEVFWTGASYETNKETKTRRATEAAPRLNDLRYRMVERGVAAQPLVPHWCALRPDRCPDVSS</sequence>
<feature type="domain" description="Beta-hexosaminidase eukaryotic type N-terminal" evidence="10">
    <location>
        <begin position="24"/>
        <end position="176"/>
    </location>
</feature>
<dbReference type="EMBL" id="JMSN01000067">
    <property type="protein sequence ID" value="KDN42718.1"/>
    <property type="molecule type" value="Genomic_DNA"/>
</dbReference>
<dbReference type="InterPro" id="IPR017853">
    <property type="entry name" value="GH"/>
</dbReference>
<comment type="catalytic activity">
    <reaction evidence="1 7">
        <text>Hydrolysis of terminal non-reducing N-acetyl-D-hexosamine residues in N-acetyl-beta-D-hexosaminides.</text>
        <dbReference type="EC" id="3.2.1.52"/>
    </reaction>
</comment>
<accession>A0A066VR16</accession>
<dbReference type="SUPFAM" id="SSF51445">
    <property type="entry name" value="(Trans)glycosidases"/>
    <property type="match status" value="1"/>
</dbReference>
<dbReference type="FunFam" id="3.20.20.80:FF:000063">
    <property type="entry name" value="Beta-hexosaminidase"/>
    <property type="match status" value="1"/>
</dbReference>
<reference evidence="11 12" key="1">
    <citation type="submission" date="2014-05" db="EMBL/GenBank/DDBJ databases">
        <title>Draft genome sequence of a rare smut relative, Tilletiaria anomala UBC 951.</title>
        <authorList>
            <consortium name="DOE Joint Genome Institute"/>
            <person name="Toome M."/>
            <person name="Kuo A."/>
            <person name="Henrissat B."/>
            <person name="Lipzen A."/>
            <person name="Tritt A."/>
            <person name="Yoshinaga Y."/>
            <person name="Zane M."/>
            <person name="Barry K."/>
            <person name="Grigoriev I.V."/>
            <person name="Spatafora J.W."/>
            <person name="Aimea M.C."/>
        </authorList>
    </citation>
    <scope>NUCLEOTIDE SEQUENCE [LARGE SCALE GENOMIC DNA]</scope>
    <source>
        <strain evidence="11 12">UBC 951</strain>
    </source>
</reference>
<dbReference type="Pfam" id="PF00728">
    <property type="entry name" value="Glyco_hydro_20"/>
    <property type="match status" value="1"/>
</dbReference>
<dbReference type="GO" id="GO:0004563">
    <property type="term" value="F:beta-N-acetylhexosaminidase activity"/>
    <property type="evidence" value="ECO:0007669"/>
    <property type="project" value="UniProtKB-EC"/>
</dbReference>
<dbReference type="SUPFAM" id="SSF55545">
    <property type="entry name" value="beta-N-acetylhexosaminidase-like domain"/>
    <property type="match status" value="1"/>
</dbReference>
<name>A0A066VR16_TILAU</name>
<protein>
    <recommendedName>
        <fullName evidence="7">Beta-hexosaminidase</fullName>
        <ecNumber evidence="7">3.2.1.52</ecNumber>
    </recommendedName>
</protein>
<dbReference type="OrthoDB" id="428480at2759"/>
<comment type="similarity">
    <text evidence="2 7">Belongs to the glycosyl hydrolase 20 family.</text>
</comment>
<evidence type="ECO:0000256" key="5">
    <source>
        <dbReference type="ARBA" id="ARBA00023180"/>
    </source>
</evidence>
<keyword evidence="4 7" id="KW-0378">Hydrolase</keyword>
<keyword evidence="3" id="KW-0732">Signal</keyword>
<evidence type="ECO:0000256" key="6">
    <source>
        <dbReference type="ARBA" id="ARBA00023295"/>
    </source>
</evidence>
<keyword evidence="5" id="KW-0325">Glycoprotein</keyword>
<evidence type="ECO:0000259" key="10">
    <source>
        <dbReference type="Pfam" id="PF14845"/>
    </source>
</evidence>
<dbReference type="PIRSF" id="PIRSF001093">
    <property type="entry name" value="B-hxosamndse_ab_euk"/>
    <property type="match status" value="1"/>
</dbReference>
<dbReference type="Proteomes" id="UP000027361">
    <property type="component" value="Unassembled WGS sequence"/>
</dbReference>
<proteinExistence type="inferred from homology"/>
<dbReference type="PRINTS" id="PR00738">
    <property type="entry name" value="GLHYDRLASE20"/>
</dbReference>
<dbReference type="InterPro" id="IPR025705">
    <property type="entry name" value="Beta_hexosaminidase_sua/sub"/>
</dbReference>
<dbReference type="STRING" id="1037660.A0A066VR16"/>
<evidence type="ECO:0000313" key="11">
    <source>
        <dbReference type="EMBL" id="KDN42718.1"/>
    </source>
</evidence>
<evidence type="ECO:0000256" key="3">
    <source>
        <dbReference type="ARBA" id="ARBA00022729"/>
    </source>
</evidence>
<dbReference type="Pfam" id="PF14845">
    <property type="entry name" value="Glycohydro_20b2"/>
    <property type="match status" value="1"/>
</dbReference>
<gene>
    <name evidence="11" type="ORF">K437DRAFT_257735</name>
</gene>
<keyword evidence="12" id="KW-1185">Reference proteome</keyword>
<dbReference type="GO" id="GO:0030203">
    <property type="term" value="P:glycosaminoglycan metabolic process"/>
    <property type="evidence" value="ECO:0007669"/>
    <property type="project" value="TreeGrafter"/>
</dbReference>
<dbReference type="GO" id="GO:0005975">
    <property type="term" value="P:carbohydrate metabolic process"/>
    <property type="evidence" value="ECO:0007669"/>
    <property type="project" value="InterPro"/>
</dbReference>
<keyword evidence="6 7" id="KW-0326">Glycosidase</keyword>
<evidence type="ECO:0000313" key="12">
    <source>
        <dbReference type="Proteomes" id="UP000027361"/>
    </source>
</evidence>
<comment type="caution">
    <text evidence="11">The sequence shown here is derived from an EMBL/GenBank/DDBJ whole genome shotgun (WGS) entry which is preliminary data.</text>
</comment>
<evidence type="ECO:0000259" key="9">
    <source>
        <dbReference type="Pfam" id="PF00728"/>
    </source>
</evidence>
<dbReference type="GeneID" id="25264772"/>
<evidence type="ECO:0000256" key="4">
    <source>
        <dbReference type="ARBA" id="ARBA00022801"/>
    </source>
</evidence>
<dbReference type="InterPro" id="IPR029018">
    <property type="entry name" value="Hex-like_dom2"/>
</dbReference>
<dbReference type="InParanoid" id="A0A066VR16"/>
<dbReference type="PANTHER" id="PTHR22600:SF26">
    <property type="entry name" value="BETA-N-ACETYLHEXOSAMINIDASE"/>
    <property type="match status" value="1"/>
</dbReference>
<feature type="active site" description="Proton donor" evidence="8">
    <location>
        <position position="365"/>
    </location>
</feature>
<organism evidence="11 12">
    <name type="scientific">Tilletiaria anomala (strain ATCC 24038 / CBS 436.72 / UBC 951)</name>
    <dbReference type="NCBI Taxonomy" id="1037660"/>
    <lineage>
        <taxon>Eukaryota</taxon>
        <taxon>Fungi</taxon>
        <taxon>Dikarya</taxon>
        <taxon>Basidiomycota</taxon>
        <taxon>Ustilaginomycotina</taxon>
        <taxon>Exobasidiomycetes</taxon>
        <taxon>Georgefischeriales</taxon>
        <taxon>Tilletiariaceae</taxon>
        <taxon>Tilletiaria</taxon>
    </lineage>
</organism>